<evidence type="ECO:0000313" key="3">
    <source>
        <dbReference type="Proteomes" id="UP000663882"/>
    </source>
</evidence>
<feature type="region of interest" description="Disordered" evidence="1">
    <location>
        <begin position="594"/>
        <end position="635"/>
    </location>
</feature>
<feature type="compositionally biased region" description="Basic residues" evidence="1">
    <location>
        <begin position="730"/>
        <end position="748"/>
    </location>
</feature>
<feature type="non-terminal residue" evidence="2">
    <location>
        <position position="1"/>
    </location>
</feature>
<dbReference type="EMBL" id="CAJNOO010003155">
    <property type="protein sequence ID" value="CAF1321259.1"/>
    <property type="molecule type" value="Genomic_DNA"/>
</dbReference>
<feature type="compositionally biased region" description="Polar residues" evidence="1">
    <location>
        <begin position="612"/>
        <end position="635"/>
    </location>
</feature>
<evidence type="ECO:0000256" key="1">
    <source>
        <dbReference type="SAM" id="MobiDB-lite"/>
    </source>
</evidence>
<feature type="compositionally biased region" description="Basic and acidic residues" evidence="1">
    <location>
        <begin position="680"/>
        <end position="692"/>
    </location>
</feature>
<comment type="caution">
    <text evidence="2">The sequence shown here is derived from an EMBL/GenBank/DDBJ whole genome shotgun (WGS) entry which is preliminary data.</text>
</comment>
<dbReference type="AlphaFoldDB" id="A0A815F4I7"/>
<reference evidence="2" key="1">
    <citation type="submission" date="2021-02" db="EMBL/GenBank/DDBJ databases">
        <authorList>
            <person name="Nowell W R."/>
        </authorList>
    </citation>
    <scope>NUCLEOTIDE SEQUENCE</scope>
</reference>
<gene>
    <name evidence="2" type="ORF">RFH988_LOCUS30773</name>
</gene>
<dbReference type="PANTHER" id="PTHR46579:SF1">
    <property type="entry name" value="F5_8 TYPE C DOMAIN-CONTAINING PROTEIN"/>
    <property type="match status" value="1"/>
</dbReference>
<feature type="compositionally biased region" description="Acidic residues" evidence="1">
    <location>
        <begin position="693"/>
        <end position="702"/>
    </location>
</feature>
<sequence length="1059" mass="121882">DIILPQLDIPSRPRYRSTTKIITHPITPPTHADGAPLIRSTKSALWPCFGSIVELPPPVREYQSNILTLGLWVSCIKPDANLFLENIIEQLIDLSENGTTIFVNNYEFKINVKTQMFVSDLPAKSLFMKTINFNGYYACTNCITEGTLYNKQIIYPYEKNNYQLRTHEQFVKTAKEVEAKITGGSGRCTSIAGIKGLSSLLKVLRYPHDVIYDYMHLICLNHVPTLVRYFTEVLSKNDLDKIDSILSSIRLPHDVNVKYNYSIQSINNWKAKNNRLFILHLGLPILAPYLPTLYISHFAIYCLFVTIVHCPKTKEEIELSNKLIHYYCETSSKVYGPQIELYSLHAHLHLPAQVLNHGGLAFTSSFCFESAIRHIKNKSHGTKNLGSQIGYWCDIDTIIPCKEFILSSPLLLNEINVDSHLLNTYRDTLVKQLNELQHDVTMIKLYLRFKDKFLTYHSFLYSKRYTCMSYLISYNNNHQQIHYGNIIVFYVFNSVRYLLIQQFHRADVKISDFLEIPDELKDTIDLFYPICFLTDTYVIIPASRIINKYGRGFGIIKELGKSYNIRVEQTGSQESMERYALLLEKAIQSKMHEEVPSDCEDWRTTQEKRNQLKSFTTPRTTTSKSSVKQNRQTPASKEFSLKKVVFGHTPIVTNESFQASPSLLPSESHLADNNVNLDTRTHSQKESDHDLSSSDDDKDENFDLQSHGDEDDSQHNVSFNFIPLPLSTNSKKRMSKQQKKIPAAKRLRFTTDHDDGKDEDQQVDLQQILNHIKQVNANLLKVQKQQEQLAVMLERQEKFLNILSTNQKKIVRSLNRHKIPIVLGNDNECSNIKGADSIDPEPTYTRSDGVVIELLKTYGTRENTVKYALKLIDLLFIDKQDLQNVDSKKIDEDPRVQAIYSAIRQKFNYSTADMSMIWPAVHDSILSKRRNQGKSLKPQGAIDQECRPTFMYYKSNRDNFYDIVLIETNAFDNEKAIQDFRTICNIERLIIYQYDSEKDIFYDITTSFNSSPQLFTATLKAYLPEAAANILQGLSDRYIARIDACKLAKKDKLSYSNAC</sequence>
<organism evidence="2 3">
    <name type="scientific">Rotaria sordida</name>
    <dbReference type="NCBI Taxonomy" id="392033"/>
    <lineage>
        <taxon>Eukaryota</taxon>
        <taxon>Metazoa</taxon>
        <taxon>Spiralia</taxon>
        <taxon>Gnathifera</taxon>
        <taxon>Rotifera</taxon>
        <taxon>Eurotatoria</taxon>
        <taxon>Bdelloidea</taxon>
        <taxon>Philodinida</taxon>
        <taxon>Philodinidae</taxon>
        <taxon>Rotaria</taxon>
    </lineage>
</organism>
<feature type="compositionally biased region" description="Basic and acidic residues" evidence="1">
    <location>
        <begin position="594"/>
        <end position="610"/>
    </location>
</feature>
<dbReference type="Proteomes" id="UP000663882">
    <property type="component" value="Unassembled WGS sequence"/>
</dbReference>
<evidence type="ECO:0000313" key="2">
    <source>
        <dbReference type="EMBL" id="CAF1321259.1"/>
    </source>
</evidence>
<name>A0A815F4I7_9BILA</name>
<feature type="compositionally biased region" description="Basic and acidic residues" evidence="1">
    <location>
        <begin position="749"/>
        <end position="758"/>
    </location>
</feature>
<feature type="region of interest" description="Disordered" evidence="1">
    <location>
        <begin position="680"/>
        <end position="758"/>
    </location>
</feature>
<dbReference type="PANTHER" id="PTHR46579">
    <property type="entry name" value="F5/8 TYPE C DOMAIN-CONTAINING PROTEIN-RELATED"/>
    <property type="match status" value="1"/>
</dbReference>
<proteinExistence type="predicted"/>
<protein>
    <submittedName>
        <fullName evidence="2">Uncharacterized protein</fullName>
    </submittedName>
</protein>
<dbReference type="OrthoDB" id="6153585at2759"/>
<accession>A0A815F4I7</accession>